<evidence type="ECO:0000259" key="6">
    <source>
        <dbReference type="PROSITE" id="PS50215"/>
    </source>
</evidence>
<dbReference type="InterPro" id="IPR001590">
    <property type="entry name" value="Peptidase_M12B"/>
</dbReference>
<accession>L7MGA1</accession>
<sequence length="563" mass="63564">NNCADSVIYLLDLDKQTISNCQSVLPLLKERFETTSGQGLKCIADVFFETLHTTIVLPSMMPVSISLFLTVGLLGATFLSCTAMTKTVGIVYPHLIESRNDAGEKVIKISGSITLNLKKSSIVSKEFLLRTYQDDIMEHNYLDGEILEENLYHDSESFASVIVLHENGLKVQGIVSPMFGIKPMTTEERSADGSIPHAFYELPREMPNNKAAGSNRPISSVYDGFYPEQKRRPKKVYLELMILVDSYFRWQFDSKDSMLTYLLITINAVNLKYLSISDPEVEIIFRAVEVFNHQMENKFLVRNGTKSIKDRDTLFELQKFVIHNYEKYYTFDALYFITGLDMGYHYFGGFDTDIQGIAFLGGVCTIDKLGMGEDKKDTYSGVRITAHELGHLLGCPHDGEQYRFFSSKNCSDSYGFIMTYWSNTSRSMKFSPCCNQAISELARSPYGDCLEEKTATRRINKKLDTVLLPGEKLNRDQACRLAFPTLKGVRFAADNGTARCRASCYSPKTNKTMWTILPDHSPCNETASKKGKSERMVCVNGECRTKLSKPSLYPVKPCKSLDC</sequence>
<dbReference type="GO" id="GO:0004222">
    <property type="term" value="F:metalloendopeptidase activity"/>
    <property type="evidence" value="ECO:0007669"/>
    <property type="project" value="InterPro"/>
</dbReference>
<reference evidence="7" key="1">
    <citation type="submission" date="2012-11" db="EMBL/GenBank/DDBJ databases">
        <authorList>
            <person name="Lucero-Rivera Y.E."/>
            <person name="Tovar-Ramirez D."/>
        </authorList>
    </citation>
    <scope>NUCLEOTIDE SEQUENCE</scope>
    <source>
        <tissue evidence="7">Salivary gland</tissue>
    </source>
</reference>
<dbReference type="Pfam" id="PF13688">
    <property type="entry name" value="Reprolysin_5"/>
    <property type="match status" value="1"/>
</dbReference>
<feature type="binding site" evidence="5">
    <location>
        <position position="387"/>
    </location>
    <ligand>
        <name>Zn(2+)</name>
        <dbReference type="ChEBI" id="CHEBI:29105"/>
        <note>catalytic</note>
    </ligand>
</feature>
<keyword evidence="2" id="KW-0378">Hydrolase</keyword>
<feature type="binding site" evidence="5">
    <location>
        <position position="391"/>
    </location>
    <ligand>
        <name>Zn(2+)</name>
        <dbReference type="ChEBI" id="CHEBI:29105"/>
        <note>catalytic</note>
    </ligand>
</feature>
<evidence type="ECO:0000313" key="7">
    <source>
        <dbReference type="EMBL" id="JAA62857.1"/>
    </source>
</evidence>
<feature type="active site" evidence="5">
    <location>
        <position position="388"/>
    </location>
</feature>
<feature type="domain" description="Peptidase M12B" evidence="6">
    <location>
        <begin position="236"/>
        <end position="454"/>
    </location>
</feature>
<protein>
    <submittedName>
        <fullName evidence="7">Putative tick salivary metalloprotease</fullName>
    </submittedName>
</protein>
<keyword evidence="5" id="KW-0479">Metal-binding</keyword>
<dbReference type="GO" id="GO:0046872">
    <property type="term" value="F:metal ion binding"/>
    <property type="evidence" value="ECO:0007669"/>
    <property type="project" value="UniProtKB-KW"/>
</dbReference>
<dbReference type="PROSITE" id="PS50215">
    <property type="entry name" value="ADAM_MEPRO"/>
    <property type="match status" value="1"/>
</dbReference>
<evidence type="ECO:0000256" key="3">
    <source>
        <dbReference type="ARBA" id="ARBA00022833"/>
    </source>
</evidence>
<dbReference type="Gene3D" id="3.40.390.10">
    <property type="entry name" value="Collagenase (Catalytic Domain)"/>
    <property type="match status" value="1"/>
</dbReference>
<evidence type="ECO:0000256" key="2">
    <source>
        <dbReference type="ARBA" id="ARBA00022801"/>
    </source>
</evidence>
<evidence type="ECO:0000256" key="5">
    <source>
        <dbReference type="PROSITE-ProRule" id="PRU00276"/>
    </source>
</evidence>
<evidence type="ECO:0000256" key="4">
    <source>
        <dbReference type="ARBA" id="ARBA00023049"/>
    </source>
</evidence>
<organism evidence="7">
    <name type="scientific">Rhipicephalus pulchellus</name>
    <name type="common">Yellow backed tick</name>
    <name type="synonym">Dermacentor pulchellus</name>
    <dbReference type="NCBI Taxonomy" id="72859"/>
    <lineage>
        <taxon>Eukaryota</taxon>
        <taxon>Metazoa</taxon>
        <taxon>Ecdysozoa</taxon>
        <taxon>Arthropoda</taxon>
        <taxon>Chelicerata</taxon>
        <taxon>Arachnida</taxon>
        <taxon>Acari</taxon>
        <taxon>Parasitiformes</taxon>
        <taxon>Ixodida</taxon>
        <taxon>Ixodoidea</taxon>
        <taxon>Ixodidae</taxon>
        <taxon>Rhipicephalinae</taxon>
        <taxon>Rhipicephalus</taxon>
        <taxon>Rhipicephalus</taxon>
    </lineage>
</organism>
<comment type="caution">
    <text evidence="5">Lacks conserved residue(s) required for the propagation of feature annotation.</text>
</comment>
<dbReference type="PANTHER" id="PTHR11905">
    <property type="entry name" value="ADAM A DISINTEGRIN AND METALLOPROTEASE DOMAIN"/>
    <property type="match status" value="1"/>
</dbReference>
<feature type="non-terminal residue" evidence="7">
    <location>
        <position position="1"/>
    </location>
</feature>
<proteinExistence type="evidence at transcript level"/>
<reference evidence="7" key="2">
    <citation type="journal article" date="2015" name="J. Proteomics">
        <title>Sexual differences in the sialomes of the zebra tick, Rhipicephalus pulchellus.</title>
        <authorList>
            <person name="Tan A.W."/>
            <person name="Francischetti I.M."/>
            <person name="Slovak M."/>
            <person name="Kini R.M."/>
            <person name="Ribeiro J.M."/>
        </authorList>
    </citation>
    <scope>NUCLEOTIDE SEQUENCE</scope>
    <source>
        <tissue evidence="7">Salivary gland</tissue>
    </source>
</reference>
<keyword evidence="4 7" id="KW-0482">Metalloprotease</keyword>
<dbReference type="AlphaFoldDB" id="L7MGA1"/>
<keyword evidence="3 5" id="KW-0862">Zinc</keyword>
<evidence type="ECO:0000256" key="1">
    <source>
        <dbReference type="ARBA" id="ARBA00022670"/>
    </source>
</evidence>
<dbReference type="EMBL" id="GACK01002177">
    <property type="protein sequence ID" value="JAA62857.1"/>
    <property type="molecule type" value="mRNA"/>
</dbReference>
<name>L7MGA1_RHIPC</name>
<feature type="binding site" evidence="5">
    <location>
        <position position="397"/>
    </location>
    <ligand>
        <name>Zn(2+)</name>
        <dbReference type="ChEBI" id="CHEBI:29105"/>
        <note>catalytic</note>
    </ligand>
</feature>
<dbReference type="SUPFAM" id="SSF55486">
    <property type="entry name" value="Metalloproteases ('zincins'), catalytic domain"/>
    <property type="match status" value="1"/>
</dbReference>
<dbReference type="InterPro" id="IPR024079">
    <property type="entry name" value="MetalloPept_cat_dom_sf"/>
</dbReference>
<keyword evidence="1 7" id="KW-0645">Protease</keyword>
<dbReference type="PANTHER" id="PTHR11905:SF159">
    <property type="entry name" value="ADAM METALLOPROTEASE"/>
    <property type="match status" value="1"/>
</dbReference>
<dbReference type="GO" id="GO:0006509">
    <property type="term" value="P:membrane protein ectodomain proteolysis"/>
    <property type="evidence" value="ECO:0007669"/>
    <property type="project" value="TreeGrafter"/>
</dbReference>